<sequence length="157" mass="17881">MNAKALPSKTSWWPKVIIATFVFFGLFIGNMVRQAMKSDVDLVSKDYYQKEIAYQQHMNQVQATQNLETQVILTHAEAAEQFSIVFPAGVKATDVKGQVNFFRPSDAKQDFTLDLKLNEDGQQHIRTAALAKGLWRVQLSWQEAGKPYFLQKDITVQ</sequence>
<keyword evidence="1" id="KW-0472">Membrane</keyword>
<keyword evidence="3" id="KW-1185">Reference proteome</keyword>
<dbReference type="RefSeq" id="WP_123134675.1">
    <property type="nucleotide sequence ID" value="NZ_RJJE01000017.1"/>
</dbReference>
<feature type="transmembrane region" description="Helical" evidence="1">
    <location>
        <begin position="12"/>
        <end position="32"/>
    </location>
</feature>
<evidence type="ECO:0000313" key="3">
    <source>
        <dbReference type="Proteomes" id="UP000271010"/>
    </source>
</evidence>
<gene>
    <name evidence="2" type="ORF">EFA69_19260</name>
</gene>
<evidence type="ECO:0000313" key="2">
    <source>
        <dbReference type="EMBL" id="RNI28207.1"/>
    </source>
</evidence>
<protein>
    <recommendedName>
        <fullName evidence="4">Nitrogen fixation protein FixH</fullName>
    </recommendedName>
</protein>
<dbReference type="Pfam" id="PF05751">
    <property type="entry name" value="FixH"/>
    <property type="match status" value="1"/>
</dbReference>
<dbReference type="InterPro" id="IPR008620">
    <property type="entry name" value="FixH"/>
</dbReference>
<name>A0A3M9MSM1_9BACT</name>
<reference evidence="2 3" key="1">
    <citation type="submission" date="2018-11" db="EMBL/GenBank/DDBJ databases">
        <title>Rufibacter latericius sp. nov., isolated from water in Baiyang Lake.</title>
        <authorList>
            <person name="Yang Y."/>
        </authorList>
    </citation>
    <scope>NUCLEOTIDE SEQUENCE [LARGE SCALE GENOMIC DNA]</scope>
    <source>
        <strain evidence="2 3">MCC P1</strain>
    </source>
</reference>
<dbReference type="Proteomes" id="UP000271010">
    <property type="component" value="Unassembled WGS sequence"/>
</dbReference>
<dbReference type="OrthoDB" id="1493774at2"/>
<dbReference type="EMBL" id="RJJE01000017">
    <property type="protein sequence ID" value="RNI28207.1"/>
    <property type="molecule type" value="Genomic_DNA"/>
</dbReference>
<organism evidence="2 3">
    <name type="scientific">Rufibacter immobilis</name>
    <dbReference type="NCBI Taxonomy" id="1348778"/>
    <lineage>
        <taxon>Bacteria</taxon>
        <taxon>Pseudomonadati</taxon>
        <taxon>Bacteroidota</taxon>
        <taxon>Cytophagia</taxon>
        <taxon>Cytophagales</taxon>
        <taxon>Hymenobacteraceae</taxon>
        <taxon>Rufibacter</taxon>
    </lineage>
</organism>
<evidence type="ECO:0008006" key="4">
    <source>
        <dbReference type="Google" id="ProtNLM"/>
    </source>
</evidence>
<comment type="caution">
    <text evidence="2">The sequence shown here is derived from an EMBL/GenBank/DDBJ whole genome shotgun (WGS) entry which is preliminary data.</text>
</comment>
<evidence type="ECO:0000256" key="1">
    <source>
        <dbReference type="SAM" id="Phobius"/>
    </source>
</evidence>
<proteinExistence type="predicted"/>
<keyword evidence="1" id="KW-0812">Transmembrane</keyword>
<keyword evidence="1" id="KW-1133">Transmembrane helix</keyword>
<dbReference type="AlphaFoldDB" id="A0A3M9MSM1"/>
<accession>A0A3M9MSM1</accession>